<dbReference type="CDD" id="cd06587">
    <property type="entry name" value="VOC"/>
    <property type="match status" value="1"/>
</dbReference>
<keyword evidence="3" id="KW-1185">Reference proteome</keyword>
<dbReference type="GO" id="GO:0016829">
    <property type="term" value="F:lyase activity"/>
    <property type="evidence" value="ECO:0007669"/>
    <property type="project" value="UniProtKB-KW"/>
</dbReference>
<dbReference type="InterPro" id="IPR041581">
    <property type="entry name" value="Glyoxalase_6"/>
</dbReference>
<dbReference type="InterPro" id="IPR029068">
    <property type="entry name" value="Glyas_Bleomycin-R_OHBP_Dase"/>
</dbReference>
<dbReference type="Proteomes" id="UP000581769">
    <property type="component" value="Unassembled WGS sequence"/>
</dbReference>
<dbReference type="Pfam" id="PF18029">
    <property type="entry name" value="Glyoxalase_6"/>
    <property type="match status" value="1"/>
</dbReference>
<protein>
    <submittedName>
        <fullName evidence="2">Putative enzyme related to lactoylglutathione lyase</fullName>
    </submittedName>
</protein>
<evidence type="ECO:0000313" key="2">
    <source>
        <dbReference type="EMBL" id="MBB4685231.1"/>
    </source>
</evidence>
<dbReference type="PROSITE" id="PS51819">
    <property type="entry name" value="VOC"/>
    <property type="match status" value="1"/>
</dbReference>
<proteinExistence type="predicted"/>
<dbReference type="PANTHER" id="PTHR35908">
    <property type="entry name" value="HYPOTHETICAL FUSION PROTEIN"/>
    <property type="match status" value="1"/>
</dbReference>
<sequence length="118" mass="12659">MALELGMITVDCADPRGLAAFWTAALGVRVAADYGAFVMLERPASGGPTMGFQQVPEPRPGKNRVHTDFVASDREAEVRRLVGLGATELDRQTQPGLAWTVLSDPEGNEFCVAERDVG</sequence>
<dbReference type="SUPFAM" id="SSF54593">
    <property type="entry name" value="Glyoxalase/Bleomycin resistance protein/Dihydroxybiphenyl dioxygenase"/>
    <property type="match status" value="1"/>
</dbReference>
<accession>A0A840IRM1</accession>
<keyword evidence="2" id="KW-0456">Lyase</keyword>
<dbReference type="RefSeq" id="WP_184780293.1">
    <property type="nucleotide sequence ID" value="NZ_JACHMG010000001.1"/>
</dbReference>
<dbReference type="AlphaFoldDB" id="A0A840IRM1"/>
<dbReference type="EMBL" id="JACHMG010000001">
    <property type="protein sequence ID" value="MBB4685231.1"/>
    <property type="molecule type" value="Genomic_DNA"/>
</dbReference>
<evidence type="ECO:0000313" key="3">
    <source>
        <dbReference type="Proteomes" id="UP000581769"/>
    </source>
</evidence>
<dbReference type="InterPro" id="IPR037523">
    <property type="entry name" value="VOC_core"/>
</dbReference>
<reference evidence="2 3" key="1">
    <citation type="submission" date="2020-08" db="EMBL/GenBank/DDBJ databases">
        <title>Sequencing the genomes of 1000 actinobacteria strains.</title>
        <authorList>
            <person name="Klenk H.-P."/>
        </authorList>
    </citation>
    <scope>NUCLEOTIDE SEQUENCE [LARGE SCALE GENOMIC DNA]</scope>
    <source>
        <strain evidence="2 3">DSM 45859</strain>
    </source>
</reference>
<feature type="domain" description="VOC" evidence="1">
    <location>
        <begin position="4"/>
        <end position="115"/>
    </location>
</feature>
<name>A0A840IRM1_9PSEU</name>
<dbReference type="Gene3D" id="3.10.180.10">
    <property type="entry name" value="2,3-Dihydroxybiphenyl 1,2-Dioxygenase, domain 1"/>
    <property type="match status" value="1"/>
</dbReference>
<dbReference type="PANTHER" id="PTHR35908:SF1">
    <property type="entry name" value="CONSERVED PROTEIN"/>
    <property type="match status" value="1"/>
</dbReference>
<organism evidence="2 3">
    <name type="scientific">Amycolatopsis jiangsuensis</name>
    <dbReference type="NCBI Taxonomy" id="1181879"/>
    <lineage>
        <taxon>Bacteria</taxon>
        <taxon>Bacillati</taxon>
        <taxon>Actinomycetota</taxon>
        <taxon>Actinomycetes</taxon>
        <taxon>Pseudonocardiales</taxon>
        <taxon>Pseudonocardiaceae</taxon>
        <taxon>Amycolatopsis</taxon>
    </lineage>
</organism>
<gene>
    <name evidence="2" type="ORF">BJY18_002716</name>
</gene>
<evidence type="ECO:0000259" key="1">
    <source>
        <dbReference type="PROSITE" id="PS51819"/>
    </source>
</evidence>
<comment type="caution">
    <text evidence="2">The sequence shown here is derived from an EMBL/GenBank/DDBJ whole genome shotgun (WGS) entry which is preliminary data.</text>
</comment>